<name>A0ACB5R7M1_9CLOT</name>
<comment type="caution">
    <text evidence="1">The sequence shown here is derived from an EMBL/GenBank/DDBJ whole genome shotgun (WGS) entry which is preliminary data.</text>
</comment>
<gene>
    <name evidence="1" type="ORF">rsdtw13_02850</name>
</gene>
<sequence length="112" mass="12474">MKKIEAIIRPDKLEELKEALQAANVHGITIRQVLGCGNQHGWTEYYRSNEVLMNLLPKVELKIVANDSDVENIVSIIISIAKTGEVGDGKIFISDICECIRIRTEERGPSAI</sequence>
<dbReference type="Proteomes" id="UP001058074">
    <property type="component" value="Unassembled WGS sequence"/>
</dbReference>
<protein>
    <submittedName>
        <fullName evidence="1">Nitrogen regulatory protein P-II</fullName>
    </submittedName>
</protein>
<evidence type="ECO:0000313" key="2">
    <source>
        <dbReference type="Proteomes" id="UP001058074"/>
    </source>
</evidence>
<dbReference type="EMBL" id="BROD01000001">
    <property type="protein sequence ID" value="GKX65027.1"/>
    <property type="molecule type" value="Genomic_DNA"/>
</dbReference>
<organism evidence="1 2">
    <name type="scientific">Inconstantimicrobium mannanitabidum</name>
    <dbReference type="NCBI Taxonomy" id="1604901"/>
    <lineage>
        <taxon>Bacteria</taxon>
        <taxon>Bacillati</taxon>
        <taxon>Bacillota</taxon>
        <taxon>Clostridia</taxon>
        <taxon>Eubacteriales</taxon>
        <taxon>Clostridiaceae</taxon>
        <taxon>Inconstantimicrobium</taxon>
    </lineage>
</organism>
<proteinExistence type="predicted"/>
<accession>A0ACB5R7M1</accession>
<evidence type="ECO:0000313" key="1">
    <source>
        <dbReference type="EMBL" id="GKX65027.1"/>
    </source>
</evidence>
<reference evidence="1" key="1">
    <citation type="journal article" date="2025" name="Int. J. Syst. Evol. Microbiol.">
        <title>Inconstantimicrobium mannanitabidum sp. nov., a novel member of the family Clostridiaceae isolated from anoxic soil under the treatment of reductive soil disinfestation.</title>
        <authorList>
            <person name="Ueki A."/>
            <person name="Tonouchi A."/>
            <person name="Honma S."/>
            <person name="Kaku N."/>
            <person name="Ueki K."/>
        </authorList>
    </citation>
    <scope>NUCLEOTIDE SEQUENCE</scope>
    <source>
        <strain evidence="1">TW13</strain>
    </source>
</reference>
<keyword evidence="2" id="KW-1185">Reference proteome</keyword>